<evidence type="ECO:0000313" key="2">
    <source>
        <dbReference type="Proteomes" id="UP001244341"/>
    </source>
</evidence>
<evidence type="ECO:0000313" key="1">
    <source>
        <dbReference type="EMBL" id="WIA08138.1"/>
    </source>
</evidence>
<dbReference type="Proteomes" id="UP001244341">
    <property type="component" value="Chromosome 1b"/>
</dbReference>
<dbReference type="EMBL" id="CP126208">
    <property type="protein sequence ID" value="WIA08138.1"/>
    <property type="molecule type" value="Genomic_DNA"/>
</dbReference>
<reference evidence="1 2" key="1">
    <citation type="submission" date="2023-05" db="EMBL/GenBank/DDBJ databases">
        <title>A 100% complete, gapless, phased diploid assembly of the Scenedesmus obliquus UTEX 3031 genome.</title>
        <authorList>
            <person name="Biondi T.C."/>
            <person name="Hanschen E.R."/>
            <person name="Kwon T."/>
            <person name="Eng W."/>
            <person name="Kruse C.P.S."/>
            <person name="Koehler S.I."/>
            <person name="Kunde Y."/>
            <person name="Gleasner C.D."/>
            <person name="You Mak K.T."/>
            <person name="Polle J."/>
            <person name="Hovde B.T."/>
            <person name="Starkenburg S.R."/>
        </authorList>
    </citation>
    <scope>NUCLEOTIDE SEQUENCE [LARGE SCALE GENOMIC DNA]</scope>
    <source>
        <strain evidence="1 2">DOE0152z</strain>
    </source>
</reference>
<protein>
    <submittedName>
        <fullName evidence="1">Uncharacterized protein</fullName>
    </submittedName>
</protein>
<proteinExistence type="predicted"/>
<gene>
    <name evidence="1" type="ORF">OEZ85_007594</name>
</gene>
<accession>A0ABY8TIA9</accession>
<organism evidence="1 2">
    <name type="scientific">Tetradesmus obliquus</name>
    <name type="common">Green alga</name>
    <name type="synonym">Acutodesmus obliquus</name>
    <dbReference type="NCBI Taxonomy" id="3088"/>
    <lineage>
        <taxon>Eukaryota</taxon>
        <taxon>Viridiplantae</taxon>
        <taxon>Chlorophyta</taxon>
        <taxon>core chlorophytes</taxon>
        <taxon>Chlorophyceae</taxon>
        <taxon>CS clade</taxon>
        <taxon>Sphaeropleales</taxon>
        <taxon>Scenedesmaceae</taxon>
        <taxon>Tetradesmus</taxon>
    </lineage>
</organism>
<sequence length="145" mass="15007">MKDATDACFTTCNWPAYDGLGYYVTCLPDGSWSAPGGFCFPRSCSGSPGPEWANSGCAFMSVGSQCTAARPSGQQGIGYVASCTIAGWQVTARDCSNIPTTCSFLPTPNAPEGSKGWSSDCAGRANGESCQAACDGLNPYFGRGY</sequence>
<keyword evidence="2" id="KW-1185">Reference proteome</keyword>
<name>A0ABY8TIA9_TETOB</name>